<keyword evidence="2" id="KW-1185">Reference proteome</keyword>
<name>A0AAQ3NM78_VIGMU</name>
<proteinExistence type="predicted"/>
<reference evidence="1 2" key="1">
    <citation type="journal article" date="2023" name="Life. Sci Alliance">
        <title>Evolutionary insights into 3D genome organization and epigenetic landscape of Vigna mungo.</title>
        <authorList>
            <person name="Junaid A."/>
            <person name="Singh B."/>
            <person name="Bhatia S."/>
        </authorList>
    </citation>
    <scope>NUCLEOTIDE SEQUENCE [LARGE SCALE GENOMIC DNA]</scope>
    <source>
        <strain evidence="1">Urdbean</strain>
    </source>
</reference>
<sequence>HAQRSSHRHNVISSTQLELATLHAENDHCELRKEGRKVPCFDSRTHKSKGKNFPGHAATPIAGVHGSGRIKVLPYLSFRVRQGEKGMKLPYFTSFTKQPKVGPVREERPKQNWKRLAYEENAQLGFWN</sequence>
<organism evidence="1 2">
    <name type="scientific">Vigna mungo</name>
    <name type="common">Black gram</name>
    <name type="synonym">Phaseolus mungo</name>
    <dbReference type="NCBI Taxonomy" id="3915"/>
    <lineage>
        <taxon>Eukaryota</taxon>
        <taxon>Viridiplantae</taxon>
        <taxon>Streptophyta</taxon>
        <taxon>Embryophyta</taxon>
        <taxon>Tracheophyta</taxon>
        <taxon>Spermatophyta</taxon>
        <taxon>Magnoliopsida</taxon>
        <taxon>eudicotyledons</taxon>
        <taxon>Gunneridae</taxon>
        <taxon>Pentapetalae</taxon>
        <taxon>rosids</taxon>
        <taxon>fabids</taxon>
        <taxon>Fabales</taxon>
        <taxon>Fabaceae</taxon>
        <taxon>Papilionoideae</taxon>
        <taxon>50 kb inversion clade</taxon>
        <taxon>NPAAA clade</taxon>
        <taxon>indigoferoid/millettioid clade</taxon>
        <taxon>Phaseoleae</taxon>
        <taxon>Vigna</taxon>
    </lineage>
</organism>
<gene>
    <name evidence="1" type="ORF">V8G54_017489</name>
</gene>
<dbReference type="Proteomes" id="UP001374535">
    <property type="component" value="Chromosome 5"/>
</dbReference>
<protein>
    <submittedName>
        <fullName evidence="1">Uncharacterized protein</fullName>
    </submittedName>
</protein>
<evidence type="ECO:0000313" key="1">
    <source>
        <dbReference type="EMBL" id="WVZ12959.1"/>
    </source>
</evidence>
<evidence type="ECO:0000313" key="2">
    <source>
        <dbReference type="Proteomes" id="UP001374535"/>
    </source>
</evidence>
<feature type="non-terminal residue" evidence="1">
    <location>
        <position position="1"/>
    </location>
</feature>
<dbReference type="EMBL" id="CP144696">
    <property type="protein sequence ID" value="WVZ12959.1"/>
    <property type="molecule type" value="Genomic_DNA"/>
</dbReference>
<accession>A0AAQ3NM78</accession>
<dbReference type="AlphaFoldDB" id="A0AAQ3NM78"/>